<evidence type="ECO:0000313" key="2">
    <source>
        <dbReference type="Proteomes" id="UP001163550"/>
    </source>
</evidence>
<name>A0ABY6HD43_9FIRM</name>
<gene>
    <name evidence="1" type="ORF">LNN31_16730</name>
</gene>
<reference evidence="1" key="1">
    <citation type="submission" date="2021-11" db="EMBL/GenBank/DDBJ databases">
        <title>Isoprene-degrading acetogen.</title>
        <authorList>
            <person name="Yang Y."/>
            <person name="Jin H."/>
            <person name="Yan J."/>
        </authorList>
    </citation>
    <scope>NUCLEOTIDE SEQUENCE</scope>
    <source>
        <strain evidence="1">Berkeley</strain>
    </source>
</reference>
<sequence>MGNFLGKAQAKHLGFSLQQTSEVPHKTAAVPSQLSYTLIPNPQTTDIDRAAGGAG</sequence>
<dbReference type="EMBL" id="CP087994">
    <property type="protein sequence ID" value="UYO62412.1"/>
    <property type="molecule type" value="Genomic_DNA"/>
</dbReference>
<evidence type="ECO:0000313" key="1">
    <source>
        <dbReference type="EMBL" id="UYO62412.1"/>
    </source>
</evidence>
<dbReference type="RefSeq" id="WP_228881647.1">
    <property type="nucleotide sequence ID" value="NZ_CABIIK010000037.1"/>
</dbReference>
<keyword evidence="2" id="KW-1185">Reference proteome</keyword>
<accession>A0ABY6HD43</accession>
<protein>
    <submittedName>
        <fullName evidence="1">Uncharacterized protein</fullName>
    </submittedName>
</protein>
<proteinExistence type="predicted"/>
<organism evidence="1 2">
    <name type="scientific">Acetobacterium wieringae</name>
    <dbReference type="NCBI Taxonomy" id="52694"/>
    <lineage>
        <taxon>Bacteria</taxon>
        <taxon>Bacillati</taxon>
        <taxon>Bacillota</taxon>
        <taxon>Clostridia</taxon>
        <taxon>Eubacteriales</taxon>
        <taxon>Eubacteriaceae</taxon>
        <taxon>Acetobacterium</taxon>
    </lineage>
</organism>
<dbReference type="Proteomes" id="UP001163550">
    <property type="component" value="Chromosome"/>
</dbReference>